<dbReference type="GO" id="GO:0006122">
    <property type="term" value="P:mitochondrial electron transport, ubiquinol to cytochrome c"/>
    <property type="evidence" value="ECO:0000318"/>
    <property type="project" value="GO_Central"/>
</dbReference>
<protein>
    <recommendedName>
        <fullName evidence="5">Cytochrome b-c1 complex subunit 10</fullName>
    </recommendedName>
</protein>
<sequence length="91" mass="9939">MFSQTLRRAAAQSVRSSPLAGRFTPSPHIGGYTINDATKLGGIAATFGVSAGVFALFFFGEVPRVRKDILQKLPFFDTYLDRTIAPEDNPF</sequence>
<accession>C8V3C7</accession>
<dbReference type="Proteomes" id="UP000000560">
    <property type="component" value="Chromosome I"/>
</dbReference>
<evidence type="ECO:0000313" key="3">
    <source>
        <dbReference type="EMBL" id="CBF70451.1"/>
    </source>
</evidence>
<keyword evidence="2" id="KW-0812">Transmembrane</keyword>
<dbReference type="PANTHER" id="PTHR28254">
    <property type="entry name" value="CYTOCHROME B-C1 COMPLEX SUBUNIT 10"/>
    <property type="match status" value="1"/>
</dbReference>
<dbReference type="STRING" id="227321.C8V3C7"/>
<reference evidence="4" key="1">
    <citation type="journal article" date="2005" name="Nature">
        <title>Sequencing of Aspergillus nidulans and comparative analysis with A. fumigatus and A. oryzae.</title>
        <authorList>
            <person name="Galagan J.E."/>
            <person name="Calvo S.E."/>
            <person name="Cuomo C."/>
            <person name="Ma L.J."/>
            <person name="Wortman J.R."/>
            <person name="Batzoglou S."/>
            <person name="Lee S.I."/>
            <person name="Basturkmen M."/>
            <person name="Spevak C.C."/>
            <person name="Clutterbuck J."/>
            <person name="Kapitonov V."/>
            <person name="Jurka J."/>
            <person name="Scazzocchio C."/>
            <person name="Farman M."/>
            <person name="Butler J."/>
            <person name="Purcell S."/>
            <person name="Harris S."/>
            <person name="Braus G.H."/>
            <person name="Draht O."/>
            <person name="Busch S."/>
            <person name="D'Enfert C."/>
            <person name="Bouchier C."/>
            <person name="Goldman G.H."/>
            <person name="Bell-Pedersen D."/>
            <person name="Griffiths-Jones S."/>
            <person name="Doonan J.H."/>
            <person name="Yu J."/>
            <person name="Vienken K."/>
            <person name="Pain A."/>
            <person name="Freitag M."/>
            <person name="Selker E.U."/>
            <person name="Archer D.B."/>
            <person name="Penalva M.A."/>
            <person name="Oakley B.R."/>
            <person name="Momany M."/>
            <person name="Tanaka T."/>
            <person name="Kumagai T."/>
            <person name="Asai K."/>
            <person name="Machida M."/>
            <person name="Nierman W.C."/>
            <person name="Denning D.W."/>
            <person name="Caddick M."/>
            <person name="Hynes M."/>
            <person name="Paoletti M."/>
            <person name="Fischer R."/>
            <person name="Miller B."/>
            <person name="Dyer P."/>
            <person name="Sachs M.S."/>
            <person name="Osmani S.A."/>
            <person name="Birren B.W."/>
        </authorList>
    </citation>
    <scope>NUCLEOTIDE SEQUENCE [LARGE SCALE GENOMIC DNA]</scope>
    <source>
        <strain evidence="4">FGSC A4 / ATCC 38163 / CBS 112.46 / NRRL 194 / M139</strain>
    </source>
</reference>
<dbReference type="OMA" id="DKFFTHE"/>
<dbReference type="GeneID" id="2870936"/>
<name>C8V3C7_EMENI</name>
<proteinExistence type="predicted"/>
<keyword evidence="4" id="KW-1185">Reference proteome</keyword>
<evidence type="ECO:0008006" key="5">
    <source>
        <dbReference type="Google" id="ProtNLM"/>
    </source>
</evidence>
<dbReference type="InterPro" id="IPR019182">
    <property type="entry name" value="Cytochrome_b-c1_su10_fun"/>
</dbReference>
<gene>
    <name evidence="3" type="ORF">ANIA_05969</name>
</gene>
<dbReference type="InParanoid" id="C8V3C7"/>
<organism evidence="3 4">
    <name type="scientific">Emericella nidulans (strain FGSC A4 / ATCC 38163 / CBS 112.46 / NRRL 194 / M139)</name>
    <name type="common">Aspergillus nidulans</name>
    <dbReference type="NCBI Taxonomy" id="227321"/>
    <lineage>
        <taxon>Eukaryota</taxon>
        <taxon>Fungi</taxon>
        <taxon>Dikarya</taxon>
        <taxon>Ascomycota</taxon>
        <taxon>Pezizomycotina</taxon>
        <taxon>Eurotiomycetes</taxon>
        <taxon>Eurotiomycetidae</taxon>
        <taxon>Eurotiales</taxon>
        <taxon>Aspergillaceae</taxon>
        <taxon>Aspergillus</taxon>
        <taxon>Aspergillus subgen. Nidulantes</taxon>
    </lineage>
</organism>
<keyword evidence="2" id="KW-0472">Membrane</keyword>
<dbReference type="VEuPathDB" id="FungiDB:AN5969"/>
<dbReference type="GO" id="GO:0005739">
    <property type="term" value="C:mitochondrion"/>
    <property type="evidence" value="ECO:0007669"/>
    <property type="project" value="GOC"/>
</dbReference>
<dbReference type="KEGG" id="ani:ANIA_05969"/>
<dbReference type="AlphaFoldDB" id="C8V3C7"/>
<feature type="region of interest" description="Disordered" evidence="1">
    <location>
        <begin position="1"/>
        <end position="22"/>
    </location>
</feature>
<dbReference type="RefSeq" id="XP_050467034.1">
    <property type="nucleotide sequence ID" value="XM_050612328.1"/>
</dbReference>
<feature type="transmembrane region" description="Helical" evidence="2">
    <location>
        <begin position="40"/>
        <end position="59"/>
    </location>
</feature>
<dbReference type="OrthoDB" id="2391627at2759"/>
<evidence type="ECO:0000256" key="2">
    <source>
        <dbReference type="SAM" id="Phobius"/>
    </source>
</evidence>
<keyword evidence="2" id="KW-1133">Transmembrane helix</keyword>
<dbReference type="Pfam" id="PF09796">
    <property type="entry name" value="QCR10"/>
    <property type="match status" value="1"/>
</dbReference>
<dbReference type="PANTHER" id="PTHR28254:SF1">
    <property type="entry name" value="CYTOCHROME B-C1 COMPLEX SUBUNIT 10, MITOCHONDRIAL"/>
    <property type="match status" value="1"/>
</dbReference>
<evidence type="ECO:0000256" key="1">
    <source>
        <dbReference type="SAM" id="MobiDB-lite"/>
    </source>
</evidence>
<evidence type="ECO:0000313" key="4">
    <source>
        <dbReference type="Proteomes" id="UP000000560"/>
    </source>
</evidence>
<dbReference type="HOGENOM" id="CLU_152072_0_1_1"/>
<dbReference type="eggNOG" id="ENOG502SBV5">
    <property type="taxonomic scope" value="Eukaryota"/>
</dbReference>
<dbReference type="EMBL" id="BN001301">
    <property type="protein sequence ID" value="CBF70451.1"/>
    <property type="molecule type" value="Genomic_DNA"/>
</dbReference>
<reference evidence="4" key="2">
    <citation type="journal article" date="2009" name="Fungal Genet. Biol.">
        <title>The 2008 update of the Aspergillus nidulans genome annotation: a community effort.</title>
        <authorList>
            <person name="Wortman J.R."/>
            <person name="Gilsenan J.M."/>
            <person name="Joardar V."/>
            <person name="Deegan J."/>
            <person name="Clutterbuck J."/>
            <person name="Andersen M.R."/>
            <person name="Archer D."/>
            <person name="Bencina M."/>
            <person name="Braus G."/>
            <person name="Coutinho P."/>
            <person name="von Dohren H."/>
            <person name="Doonan J."/>
            <person name="Driessen A.J."/>
            <person name="Durek P."/>
            <person name="Espeso E."/>
            <person name="Fekete E."/>
            <person name="Flipphi M."/>
            <person name="Estrada C.G."/>
            <person name="Geysens S."/>
            <person name="Goldman G."/>
            <person name="de Groot P.W."/>
            <person name="Hansen K."/>
            <person name="Harris S.D."/>
            <person name="Heinekamp T."/>
            <person name="Helmstaedt K."/>
            <person name="Henrissat B."/>
            <person name="Hofmann G."/>
            <person name="Homan T."/>
            <person name="Horio T."/>
            <person name="Horiuchi H."/>
            <person name="James S."/>
            <person name="Jones M."/>
            <person name="Karaffa L."/>
            <person name="Karanyi Z."/>
            <person name="Kato M."/>
            <person name="Keller N."/>
            <person name="Kelly D.E."/>
            <person name="Kiel J.A."/>
            <person name="Kim J.M."/>
            <person name="van der Klei I.J."/>
            <person name="Klis F.M."/>
            <person name="Kovalchuk A."/>
            <person name="Krasevec N."/>
            <person name="Kubicek C.P."/>
            <person name="Liu B."/>
            <person name="Maccabe A."/>
            <person name="Meyer V."/>
            <person name="Mirabito P."/>
            <person name="Miskei M."/>
            <person name="Mos M."/>
            <person name="Mullins J."/>
            <person name="Nelson D.R."/>
            <person name="Nielsen J."/>
            <person name="Oakley B.R."/>
            <person name="Osmani S.A."/>
            <person name="Pakula T."/>
            <person name="Paszewski A."/>
            <person name="Paulsen I."/>
            <person name="Pilsyk S."/>
            <person name="Pocsi I."/>
            <person name="Punt P.J."/>
            <person name="Ram A.F."/>
            <person name="Ren Q."/>
            <person name="Robellet X."/>
            <person name="Robson G."/>
            <person name="Seiboth B."/>
            <person name="van Solingen P."/>
            <person name="Specht T."/>
            <person name="Sun J."/>
            <person name="Taheri-Talesh N."/>
            <person name="Takeshita N."/>
            <person name="Ussery D."/>
            <person name="vanKuyk P.A."/>
            <person name="Visser H."/>
            <person name="van de Vondervoort P.J."/>
            <person name="de Vries R.P."/>
            <person name="Walton J."/>
            <person name="Xiang X."/>
            <person name="Xiong Y."/>
            <person name="Zeng A.P."/>
            <person name="Brandt B.W."/>
            <person name="Cornell M.J."/>
            <person name="van den Hondel C.A."/>
            <person name="Visser J."/>
            <person name="Oliver S.G."/>
            <person name="Turner G."/>
        </authorList>
    </citation>
    <scope>GENOME REANNOTATION</scope>
    <source>
        <strain evidence="4">FGSC A4 / ATCC 38163 / CBS 112.46 / NRRL 194 / M139</strain>
    </source>
</reference>